<protein>
    <submittedName>
        <fullName evidence="2">Uncharacterized protein</fullName>
    </submittedName>
</protein>
<dbReference type="EMBL" id="JACGCI010000035">
    <property type="protein sequence ID" value="KAF6754180.1"/>
    <property type="molecule type" value="Genomic_DNA"/>
</dbReference>
<gene>
    <name evidence="2" type="ORF">DFP72DRAFT_813298</name>
</gene>
<keyword evidence="3" id="KW-1185">Reference proteome</keyword>
<organism evidence="2 3">
    <name type="scientific">Ephemerocybe angulata</name>
    <dbReference type="NCBI Taxonomy" id="980116"/>
    <lineage>
        <taxon>Eukaryota</taxon>
        <taxon>Fungi</taxon>
        <taxon>Dikarya</taxon>
        <taxon>Basidiomycota</taxon>
        <taxon>Agaricomycotina</taxon>
        <taxon>Agaricomycetes</taxon>
        <taxon>Agaricomycetidae</taxon>
        <taxon>Agaricales</taxon>
        <taxon>Agaricineae</taxon>
        <taxon>Psathyrellaceae</taxon>
        <taxon>Ephemerocybe</taxon>
    </lineage>
</organism>
<sequence>MSAPTTAPSKTLRISTKPTEDPTQTPAPISPLLYLKEDKDTLAFEHDRQKAKKTLDRARTKARKAFGGWGAAHRASSRDRDRDRERTNGNAGQEARRVVVGLEDRELAGLLSSPAETRNVQQDGMPLPVGVRETPFTEVRLADLVLLAASAGEGGLDGEFELVPHVRSVIVLDEQQFQGQVGWEDGGWDVVESSESELSSDDGALGKGVKASYAKVAASGFKLDSAAK</sequence>
<dbReference type="AlphaFoldDB" id="A0A8H6HWF3"/>
<reference evidence="2 3" key="1">
    <citation type="submission" date="2020-07" db="EMBL/GenBank/DDBJ databases">
        <title>Comparative genomics of pyrophilous fungi reveals a link between fire events and developmental genes.</title>
        <authorList>
            <consortium name="DOE Joint Genome Institute"/>
            <person name="Steindorff A.S."/>
            <person name="Carver A."/>
            <person name="Calhoun S."/>
            <person name="Stillman K."/>
            <person name="Liu H."/>
            <person name="Lipzen A."/>
            <person name="Pangilinan J."/>
            <person name="Labutti K."/>
            <person name="Bruns T.D."/>
            <person name="Grigoriev I.V."/>
        </authorList>
    </citation>
    <scope>NUCLEOTIDE SEQUENCE [LARGE SCALE GENOMIC DNA]</scope>
    <source>
        <strain evidence="2 3">CBS 144469</strain>
    </source>
</reference>
<evidence type="ECO:0000313" key="3">
    <source>
        <dbReference type="Proteomes" id="UP000521943"/>
    </source>
</evidence>
<evidence type="ECO:0000313" key="2">
    <source>
        <dbReference type="EMBL" id="KAF6754180.1"/>
    </source>
</evidence>
<dbReference type="Proteomes" id="UP000521943">
    <property type="component" value="Unassembled WGS sequence"/>
</dbReference>
<accession>A0A8H6HWF3</accession>
<feature type="compositionally biased region" description="Polar residues" evidence="1">
    <location>
        <begin position="1"/>
        <end position="27"/>
    </location>
</feature>
<evidence type="ECO:0000256" key="1">
    <source>
        <dbReference type="SAM" id="MobiDB-lite"/>
    </source>
</evidence>
<proteinExistence type="predicted"/>
<dbReference type="OrthoDB" id="3245714at2759"/>
<comment type="caution">
    <text evidence="2">The sequence shown here is derived from an EMBL/GenBank/DDBJ whole genome shotgun (WGS) entry which is preliminary data.</text>
</comment>
<name>A0A8H6HWF3_9AGAR</name>
<feature type="compositionally biased region" description="Basic and acidic residues" evidence="1">
    <location>
        <begin position="46"/>
        <end position="59"/>
    </location>
</feature>
<feature type="region of interest" description="Disordered" evidence="1">
    <location>
        <begin position="1"/>
        <end position="34"/>
    </location>
</feature>
<feature type="compositionally biased region" description="Basic and acidic residues" evidence="1">
    <location>
        <begin position="76"/>
        <end position="87"/>
    </location>
</feature>
<feature type="region of interest" description="Disordered" evidence="1">
    <location>
        <begin position="46"/>
        <end position="93"/>
    </location>
</feature>